<evidence type="ECO:0000259" key="1">
    <source>
        <dbReference type="Pfam" id="PF01610"/>
    </source>
</evidence>
<dbReference type="EMBL" id="FNOU01000039">
    <property type="protein sequence ID" value="SDY47373.1"/>
    <property type="molecule type" value="Genomic_DNA"/>
</dbReference>
<evidence type="ECO:0000313" key="3">
    <source>
        <dbReference type="Proteomes" id="UP000199652"/>
    </source>
</evidence>
<dbReference type="Proteomes" id="UP000199652">
    <property type="component" value="Unassembled WGS sequence"/>
</dbReference>
<dbReference type="OrthoDB" id="1696919at2"/>
<dbReference type="InterPro" id="IPR002560">
    <property type="entry name" value="Transposase_DDE"/>
</dbReference>
<feature type="domain" description="Transposase IS204/IS1001/IS1096/IS1165 DDE" evidence="1">
    <location>
        <begin position="2"/>
        <end position="116"/>
    </location>
</feature>
<dbReference type="AlphaFoldDB" id="A0A1H3K5D0"/>
<proteinExistence type="predicted"/>
<protein>
    <submittedName>
        <fullName evidence="2">Transposase</fullName>
    </submittedName>
</protein>
<name>A0A1H3K5D0_EUBBA</name>
<accession>A0A1H3K5D0</accession>
<evidence type="ECO:0000313" key="2">
    <source>
        <dbReference type="EMBL" id="SDY47373.1"/>
    </source>
</evidence>
<gene>
    <name evidence="2" type="ORF">SAMN04488579_13916</name>
</gene>
<dbReference type="RefSeq" id="WP_143024252.1">
    <property type="nucleotide sequence ID" value="NZ_FNOU01000039.1"/>
</dbReference>
<feature type="non-terminal residue" evidence="2">
    <location>
        <position position="1"/>
    </location>
</feature>
<dbReference type="Pfam" id="PF01610">
    <property type="entry name" value="DDE_Tnp_ISL3"/>
    <property type="match status" value="1"/>
</dbReference>
<reference evidence="3" key="1">
    <citation type="submission" date="2016-10" db="EMBL/GenBank/DDBJ databases">
        <authorList>
            <person name="Varghese N."/>
            <person name="Submissions S."/>
        </authorList>
    </citation>
    <scope>NUCLEOTIDE SEQUENCE [LARGE SCALE GENOMIC DNA]</scope>
    <source>
        <strain evidence="3">VPI 5359</strain>
    </source>
</reference>
<organism evidence="2 3">
    <name type="scientific">Eubacterium barkeri</name>
    <name type="common">Clostridium barkeri</name>
    <dbReference type="NCBI Taxonomy" id="1528"/>
    <lineage>
        <taxon>Bacteria</taxon>
        <taxon>Bacillati</taxon>
        <taxon>Bacillota</taxon>
        <taxon>Clostridia</taxon>
        <taxon>Eubacteriales</taxon>
        <taxon>Eubacteriaceae</taxon>
        <taxon>Eubacterium</taxon>
    </lineage>
</organism>
<dbReference type="PANTHER" id="PTHR33498">
    <property type="entry name" value="TRANSPOSASE FOR INSERTION SEQUENCE ELEMENT IS1557"/>
    <property type="match status" value="1"/>
</dbReference>
<sequence length="122" mass="14457">DTLSNDEKEQVALILQSSKALQKAYYFKLKFGYIFHAKSRQEAESLLSRWIAEVQLDGMKEFSSCCQTFTRWSREILNYFDHPYTNGYTEGVNNKIKVLKRNAYGVSNFKRFRNRILYMMKA</sequence>
<keyword evidence="3" id="KW-1185">Reference proteome</keyword>
<dbReference type="InterPro" id="IPR047951">
    <property type="entry name" value="Transpos_ISL3"/>
</dbReference>
<dbReference type="PANTHER" id="PTHR33498:SF1">
    <property type="entry name" value="TRANSPOSASE FOR INSERTION SEQUENCE ELEMENT IS1557"/>
    <property type="match status" value="1"/>
</dbReference>
<dbReference type="STRING" id="1528.SAMN04488579_13916"/>